<evidence type="ECO:0000313" key="2">
    <source>
        <dbReference type="Proteomes" id="UP000184526"/>
    </source>
</evidence>
<protein>
    <submittedName>
        <fullName evidence="1">Uncharacterized protein</fullName>
    </submittedName>
</protein>
<dbReference type="AlphaFoldDB" id="A0A1M5YMX6"/>
<dbReference type="RefSeq" id="WP_143147736.1">
    <property type="nucleotide sequence ID" value="NZ_FQXP01000021.1"/>
</dbReference>
<gene>
    <name evidence="1" type="ORF">SAMN02745196_03103</name>
</gene>
<reference evidence="1 2" key="1">
    <citation type="submission" date="2016-11" db="EMBL/GenBank/DDBJ databases">
        <authorList>
            <person name="Jaros S."/>
            <person name="Januszkiewicz K."/>
            <person name="Wedrychowicz H."/>
        </authorList>
    </citation>
    <scope>NUCLEOTIDE SEQUENCE [LARGE SCALE GENOMIC DNA]</scope>
    <source>
        <strain evidence="1 2">DSM 3089</strain>
    </source>
</reference>
<dbReference type="Proteomes" id="UP000184526">
    <property type="component" value="Unassembled WGS sequence"/>
</dbReference>
<proteinExistence type="predicted"/>
<accession>A0A1M5YMX6</accession>
<sequence length="121" mass="14161">MCRVKDMKHLNQRTMKLVNELMSFCYKYGSTNLEIKVNTTTEETTINLKAFGISISDKVLESSNELLSAPRCHEMEEYYWNLSGDNDLDTELTLVGMMIDDYSINYNKDERVLEFNIKRLN</sequence>
<dbReference type="OrthoDB" id="9794280at2"/>
<evidence type="ECO:0000313" key="1">
    <source>
        <dbReference type="EMBL" id="SHI13346.1"/>
    </source>
</evidence>
<keyword evidence="2" id="KW-1185">Reference proteome</keyword>
<organism evidence="1 2">
    <name type="scientific">Clostridium collagenovorans DSM 3089</name>
    <dbReference type="NCBI Taxonomy" id="1121306"/>
    <lineage>
        <taxon>Bacteria</taxon>
        <taxon>Bacillati</taxon>
        <taxon>Bacillota</taxon>
        <taxon>Clostridia</taxon>
        <taxon>Eubacteriales</taxon>
        <taxon>Clostridiaceae</taxon>
        <taxon>Clostridium</taxon>
    </lineage>
</organism>
<dbReference type="STRING" id="1121306.SAMN02745196_03103"/>
<dbReference type="EMBL" id="FQXP01000021">
    <property type="protein sequence ID" value="SHI13346.1"/>
    <property type="molecule type" value="Genomic_DNA"/>
</dbReference>
<name>A0A1M5YMX6_9CLOT</name>